<evidence type="ECO:0000313" key="3">
    <source>
        <dbReference type="Proteomes" id="UP001589858"/>
    </source>
</evidence>
<comment type="caution">
    <text evidence="2">The sequence shown here is derived from an EMBL/GenBank/DDBJ whole genome shotgun (WGS) entry which is preliminary data.</text>
</comment>
<organism evidence="2 3">
    <name type="scientific">Novosphingobium clariflavum</name>
    <dbReference type="NCBI Taxonomy" id="2029884"/>
    <lineage>
        <taxon>Bacteria</taxon>
        <taxon>Pseudomonadati</taxon>
        <taxon>Pseudomonadota</taxon>
        <taxon>Alphaproteobacteria</taxon>
        <taxon>Sphingomonadales</taxon>
        <taxon>Sphingomonadaceae</taxon>
        <taxon>Novosphingobium</taxon>
    </lineage>
</organism>
<feature type="chain" id="PRO_5046358785" description="Transposase" evidence="1">
    <location>
        <begin position="20"/>
        <end position="88"/>
    </location>
</feature>
<accession>A0ABV6SCK8</accession>
<keyword evidence="3" id="KW-1185">Reference proteome</keyword>
<dbReference type="EMBL" id="JBHLTM010000081">
    <property type="protein sequence ID" value="MFC0687003.1"/>
    <property type="molecule type" value="Genomic_DNA"/>
</dbReference>
<dbReference type="RefSeq" id="WP_288806120.1">
    <property type="nucleotide sequence ID" value="NZ_JBHLTM010000081.1"/>
</dbReference>
<keyword evidence="1" id="KW-0732">Signal</keyword>
<evidence type="ECO:0000313" key="2">
    <source>
        <dbReference type="EMBL" id="MFC0687003.1"/>
    </source>
</evidence>
<proteinExistence type="predicted"/>
<evidence type="ECO:0000256" key="1">
    <source>
        <dbReference type="SAM" id="SignalP"/>
    </source>
</evidence>
<sequence length="88" mass="9966">MATLIAGVGMILKFRFCVAAQGMPCSASALASRGKQRVWWHLAERWANDLSSVRRTIYRRQAEWSGNAVAGWIDEAHQAFENRRFLGK</sequence>
<protein>
    <recommendedName>
        <fullName evidence="4">Transposase</fullName>
    </recommendedName>
</protein>
<name>A0ABV6SCK8_9SPHN</name>
<evidence type="ECO:0008006" key="4">
    <source>
        <dbReference type="Google" id="ProtNLM"/>
    </source>
</evidence>
<dbReference type="Proteomes" id="UP001589858">
    <property type="component" value="Unassembled WGS sequence"/>
</dbReference>
<feature type="signal peptide" evidence="1">
    <location>
        <begin position="1"/>
        <end position="19"/>
    </location>
</feature>
<reference evidence="2 3" key="1">
    <citation type="submission" date="2024-09" db="EMBL/GenBank/DDBJ databases">
        <authorList>
            <person name="Sun Q."/>
            <person name="Mori K."/>
        </authorList>
    </citation>
    <scope>NUCLEOTIDE SEQUENCE [LARGE SCALE GENOMIC DNA]</scope>
    <source>
        <strain evidence="2 3">CICC 11035S</strain>
    </source>
</reference>
<gene>
    <name evidence="2" type="ORF">ACFFF8_20685</name>
</gene>